<evidence type="ECO:0000313" key="2">
    <source>
        <dbReference type="Proteomes" id="UP001163223"/>
    </source>
</evidence>
<dbReference type="Proteomes" id="UP001163223">
    <property type="component" value="Chromosome"/>
</dbReference>
<name>A0ACD4NMH7_9HYPH</name>
<organism evidence="1 2">
    <name type="scientific">Antarcticirhabdus aurantiaca</name>
    <dbReference type="NCBI Taxonomy" id="2606717"/>
    <lineage>
        <taxon>Bacteria</taxon>
        <taxon>Pseudomonadati</taxon>
        <taxon>Pseudomonadota</taxon>
        <taxon>Alphaproteobacteria</taxon>
        <taxon>Hyphomicrobiales</taxon>
        <taxon>Aurantimonadaceae</taxon>
        <taxon>Antarcticirhabdus</taxon>
    </lineage>
</organism>
<reference evidence="1" key="1">
    <citation type="submission" date="2022-11" db="EMBL/GenBank/DDBJ databases">
        <title>beta-Carotene-producing bacterium, Jeongeuplla avenae sp. nov., alleviates the salt stress of Arabidopsis seedlings.</title>
        <authorList>
            <person name="Jiang L."/>
            <person name="Lee J."/>
        </authorList>
    </citation>
    <scope>NUCLEOTIDE SEQUENCE</scope>
    <source>
        <strain evidence="1">DY_R2A_6</strain>
    </source>
</reference>
<gene>
    <name evidence="1" type="ORF">OXU80_24835</name>
</gene>
<evidence type="ECO:0000313" key="1">
    <source>
        <dbReference type="EMBL" id="WAJ28014.1"/>
    </source>
</evidence>
<proteinExistence type="predicted"/>
<accession>A0ACD4NMH7</accession>
<protein>
    <submittedName>
        <fullName evidence="1">ABC transporter substrate-binding protein</fullName>
    </submittedName>
</protein>
<keyword evidence="2" id="KW-1185">Reference proteome</keyword>
<dbReference type="EMBL" id="CP113520">
    <property type="protein sequence ID" value="WAJ28014.1"/>
    <property type="molecule type" value="Genomic_DNA"/>
</dbReference>
<sequence>MERVPGALRAAARVLLGLALLVFAAASPASSQEGGAFPVSVTDVAGRAVTIPERPQRIALGEGVQAISLALVDPQALSRLVLVGADLGAYDPGTEAALVQAFPALGSVPTARDEGSGLPFELVLAAKPDLVVFSLWQKPRVEVLVGQLDALGIPVLFTDFFEAPVENTPASMRLLGRALGRAEAGERYAALFEERLAAVRAAVAGRPARSLILNAFPATWACCWAQGTGGFGAFLPIAGGRNIGEAAFPDTLGGALALEYVLAADPDVYVATGLSAPGDGLRLGGGIDEAEARAGLRAVVAAEPIAGFRAVREGRAHGLWNWFNGTPLNILALEALATWLHPETAATLDPAATRATIEERFLGRPLPGTFWTSLAP</sequence>